<evidence type="ECO:0000313" key="1">
    <source>
        <dbReference type="EMBL" id="CAB4807136.1"/>
    </source>
</evidence>
<organism evidence="1">
    <name type="scientific">freshwater metagenome</name>
    <dbReference type="NCBI Taxonomy" id="449393"/>
    <lineage>
        <taxon>unclassified sequences</taxon>
        <taxon>metagenomes</taxon>
        <taxon>ecological metagenomes</taxon>
    </lineage>
</organism>
<dbReference type="EMBL" id="CAFAAT010000069">
    <property type="protein sequence ID" value="CAB4807136.1"/>
    <property type="molecule type" value="Genomic_DNA"/>
</dbReference>
<accession>A0A6J6YIW3</accession>
<protein>
    <submittedName>
        <fullName evidence="1">Unannotated protein</fullName>
    </submittedName>
</protein>
<sequence>MSISPSDIARSVEPQSGQLVGISNARSLPLRFSMTGPRISGITSPAFRKITTSPIKIPLRVTSWAL</sequence>
<reference evidence="1" key="1">
    <citation type="submission" date="2020-05" db="EMBL/GenBank/DDBJ databases">
        <authorList>
            <person name="Chiriac C."/>
            <person name="Salcher M."/>
            <person name="Ghai R."/>
            <person name="Kavagutti S V."/>
        </authorList>
    </citation>
    <scope>NUCLEOTIDE SEQUENCE</scope>
</reference>
<proteinExistence type="predicted"/>
<gene>
    <name evidence="1" type="ORF">UFOPK3083_00686</name>
</gene>
<name>A0A6J6YIW3_9ZZZZ</name>
<dbReference type="AlphaFoldDB" id="A0A6J6YIW3"/>